<keyword evidence="1" id="KW-0812">Transmembrane</keyword>
<name>A0A015USC7_BACFG</name>
<reference evidence="2 3" key="1">
    <citation type="submission" date="2014-02" db="EMBL/GenBank/DDBJ databases">
        <authorList>
            <person name="Sears C."/>
            <person name="Carroll K."/>
            <person name="Sack B.R."/>
            <person name="Qadri F."/>
            <person name="Myers L.L."/>
            <person name="Chung G.-T."/>
            <person name="Escheverria P."/>
            <person name="Fraser C.M."/>
            <person name="Sadzewicz L."/>
            <person name="Shefchek K.A."/>
            <person name="Tallon L."/>
            <person name="Das S.P."/>
            <person name="Daugherty S."/>
            <person name="Mongodin E.F."/>
        </authorList>
    </citation>
    <scope>NUCLEOTIDE SEQUENCE [LARGE SCALE GENOMIC DNA]</scope>
    <source>
        <strain evidence="3">3988T(B)14</strain>
    </source>
</reference>
<keyword evidence="1" id="KW-1133">Transmembrane helix</keyword>
<feature type="transmembrane region" description="Helical" evidence="1">
    <location>
        <begin position="40"/>
        <end position="58"/>
    </location>
</feature>
<gene>
    <name evidence="2" type="ORF">M124_4411</name>
</gene>
<feature type="transmembrane region" description="Helical" evidence="1">
    <location>
        <begin position="103"/>
        <end position="123"/>
    </location>
</feature>
<evidence type="ECO:0000313" key="3">
    <source>
        <dbReference type="Proteomes" id="UP000020529"/>
    </source>
</evidence>
<dbReference type="AlphaFoldDB" id="A0A015USC7"/>
<comment type="caution">
    <text evidence="2">The sequence shown here is derived from an EMBL/GenBank/DDBJ whole genome shotgun (WGS) entry which is preliminary data.</text>
</comment>
<feature type="transmembrane region" description="Helical" evidence="1">
    <location>
        <begin position="6"/>
        <end position="28"/>
    </location>
</feature>
<dbReference type="Proteomes" id="UP000020529">
    <property type="component" value="Unassembled WGS sequence"/>
</dbReference>
<dbReference type="PATRIC" id="fig|1339315.3.peg.359"/>
<keyword evidence="1" id="KW-0472">Membrane</keyword>
<dbReference type="Pfam" id="PF17555">
    <property type="entry name" value="TssN"/>
    <property type="match status" value="1"/>
</dbReference>
<evidence type="ECO:0000313" key="2">
    <source>
        <dbReference type="EMBL" id="EXY76703.1"/>
    </source>
</evidence>
<protein>
    <submittedName>
        <fullName evidence="2">Putative membrane protein</fullName>
    </submittedName>
</protein>
<organism evidence="2 3">
    <name type="scientific">Bacteroides fragilis str. 3988T(B)14</name>
    <dbReference type="NCBI Taxonomy" id="1339315"/>
    <lineage>
        <taxon>Bacteria</taxon>
        <taxon>Pseudomonadati</taxon>
        <taxon>Bacteroidota</taxon>
        <taxon>Bacteroidia</taxon>
        <taxon>Bacteroidales</taxon>
        <taxon>Bacteroidaceae</taxon>
        <taxon>Bacteroides</taxon>
    </lineage>
</organism>
<dbReference type="InterPro" id="IPR035177">
    <property type="entry name" value="TssN"/>
</dbReference>
<feature type="transmembrane region" description="Helical" evidence="1">
    <location>
        <begin position="64"/>
        <end position="83"/>
    </location>
</feature>
<accession>A0A015USC7</accession>
<evidence type="ECO:0000256" key="1">
    <source>
        <dbReference type="SAM" id="Phobius"/>
    </source>
</evidence>
<feature type="transmembrane region" description="Helical" evidence="1">
    <location>
        <begin position="129"/>
        <end position="148"/>
    </location>
</feature>
<sequence length="292" mass="33974">MKILLYFFARYLLAPLFVAVMIFVLTGIKTIKSKLSLKKLIIFILLASIAVALPSLFGFLKNEYVWGGLTFTVLSYILLGALFCKLSTSDLFGAIGIGSSRTAVILTLTTICALGGWCYYLLFELISKLPYSLWNTTNILWFAIPYLIMYSRTLFLDIPHPIYTPWELSYGTFDRKYWDNIDNFGFRTVKVKIKRNIKDPTYASLVVRLPNEISLGNWFNWVIEDQNRRFPQNKIETEKEDMQIGWMFYTSKWFNFPLFIRILDPTLTSEGNKIKNNQTIYIRRVQVETKTS</sequence>
<proteinExistence type="predicted"/>
<dbReference type="RefSeq" id="WP_008669234.1">
    <property type="nucleotide sequence ID" value="NZ_JGCY01000112.1"/>
</dbReference>
<dbReference type="EMBL" id="JGCY01000112">
    <property type="protein sequence ID" value="EXY76703.1"/>
    <property type="molecule type" value="Genomic_DNA"/>
</dbReference>